<comment type="caution">
    <text evidence="2">The sequence shown here is derived from an EMBL/GenBank/DDBJ whole genome shotgun (WGS) entry which is preliminary data.</text>
</comment>
<evidence type="ECO:0000313" key="2">
    <source>
        <dbReference type="EMBL" id="TYR37280.1"/>
    </source>
</evidence>
<gene>
    <name evidence="1" type="primary">anmK</name>
    <name evidence="2" type="ORF">FXV77_04530</name>
</gene>
<dbReference type="SUPFAM" id="SSF53067">
    <property type="entry name" value="Actin-like ATPase domain"/>
    <property type="match status" value="1"/>
</dbReference>
<keyword evidence="1" id="KW-0119">Carbohydrate metabolism</keyword>
<reference evidence="2 3" key="1">
    <citation type="submission" date="2019-08" db="EMBL/GenBank/DDBJ databases">
        <title>Phlebobacter frassis gen. nov. sp. nov., a new member of family Sphingobacteriaceae isolated from sand fly rearing media.</title>
        <authorList>
            <person name="Kakumanu M.L."/>
            <person name="Marayati B.F."/>
            <person name="Wada-Katsumata A."/>
            <person name="Wasserberg G."/>
            <person name="Schal C."/>
            <person name="Apperson C.S."/>
            <person name="Ponnusamy L."/>
        </authorList>
    </citation>
    <scope>NUCLEOTIDE SEQUENCE [LARGE SCALE GENOMIC DNA]</scope>
    <source>
        <strain evidence="2 3">SSI9</strain>
    </source>
</reference>
<evidence type="ECO:0000313" key="3">
    <source>
        <dbReference type="Proteomes" id="UP000322362"/>
    </source>
</evidence>
<dbReference type="GO" id="GO:0005524">
    <property type="term" value="F:ATP binding"/>
    <property type="evidence" value="ECO:0007669"/>
    <property type="project" value="UniProtKB-UniRule"/>
</dbReference>
<feature type="binding site" evidence="1">
    <location>
        <begin position="25"/>
        <end position="32"/>
    </location>
    <ligand>
        <name>ATP</name>
        <dbReference type="ChEBI" id="CHEBI:30616"/>
    </ligand>
</feature>
<dbReference type="AlphaFoldDB" id="A0A5D4HEM2"/>
<keyword evidence="1" id="KW-0547">Nucleotide-binding</keyword>
<sequence>MNPQIEKLYHIAQQKERRIIGLMSGTSLDGLDIALCRIGNSGQETTLFLENFITIPYNTIFRQHVREIFAKRQIDQQVLCGLHAYIGKIHGAFINQALKQWNVLPSDVDLIASHGQTVYHAPQRLTGQTNFPNSTLQIGDGDHIAHITGILTLSDFRQKHVAAGGEGAPLAAYGDHLLFTAETENRFLLNIGGISNFTFLPKQGSSLKAYATDLGPGNTMMNQFVFEQFGLEMDQNAQIAKKGMVNTALLKALLTTSFLGAEFPKTTGPELFNLAYLKNAQSVSNTSSLTPEDILATLNKFAAQAITDGIKRTSKDLENVHIYVSGGGVHNPLLMKNIREALPSMSVSSFSSLGLNPDVKEACLFALLANETIAGSPSHVQQINDSPAVCMGKISLPY</sequence>
<comment type="similarity">
    <text evidence="1">Belongs to the anhydro-N-acetylmuramic acid kinase family.</text>
</comment>
<dbReference type="HAMAP" id="MF_01270">
    <property type="entry name" value="AnhMurNAc_kinase"/>
    <property type="match status" value="1"/>
</dbReference>
<comment type="catalytic activity">
    <reaction evidence="1">
        <text>1,6-anhydro-N-acetyl-beta-muramate + ATP + H2O = N-acetyl-D-muramate 6-phosphate + ADP + H(+)</text>
        <dbReference type="Rhea" id="RHEA:24952"/>
        <dbReference type="ChEBI" id="CHEBI:15377"/>
        <dbReference type="ChEBI" id="CHEBI:15378"/>
        <dbReference type="ChEBI" id="CHEBI:30616"/>
        <dbReference type="ChEBI" id="CHEBI:58690"/>
        <dbReference type="ChEBI" id="CHEBI:58722"/>
        <dbReference type="ChEBI" id="CHEBI:456216"/>
        <dbReference type="EC" id="2.7.1.170"/>
    </reaction>
</comment>
<dbReference type="GO" id="GO:0016301">
    <property type="term" value="F:kinase activity"/>
    <property type="evidence" value="ECO:0007669"/>
    <property type="project" value="UniProtKB-KW"/>
</dbReference>
<keyword evidence="1 2" id="KW-0418">Kinase</keyword>
<keyword evidence="1" id="KW-0067">ATP-binding</keyword>
<dbReference type="UniPathway" id="UPA00544"/>
<accession>A0A5D4HEM2</accession>
<dbReference type="PANTHER" id="PTHR30605">
    <property type="entry name" value="ANHYDRO-N-ACETYLMURAMIC ACID KINASE"/>
    <property type="match status" value="1"/>
</dbReference>
<dbReference type="InterPro" id="IPR043129">
    <property type="entry name" value="ATPase_NBD"/>
</dbReference>
<organism evidence="2 3">
    <name type="scientific">Sphingobacterium phlebotomi</name>
    <dbReference type="NCBI Taxonomy" id="2605433"/>
    <lineage>
        <taxon>Bacteria</taxon>
        <taxon>Pseudomonadati</taxon>
        <taxon>Bacteroidota</taxon>
        <taxon>Sphingobacteriia</taxon>
        <taxon>Sphingobacteriales</taxon>
        <taxon>Sphingobacteriaceae</taxon>
        <taxon>Sphingobacterium</taxon>
    </lineage>
</organism>
<proteinExistence type="inferred from homology"/>
<dbReference type="EC" id="2.7.1.170" evidence="1"/>
<keyword evidence="3" id="KW-1185">Reference proteome</keyword>
<dbReference type="UniPathway" id="UPA00343"/>
<comment type="pathway">
    <text evidence="1">Amino-sugar metabolism; 1,6-anhydro-N-acetylmuramate degradation.</text>
</comment>
<dbReference type="PANTHER" id="PTHR30605:SF0">
    <property type="entry name" value="ANHYDRO-N-ACETYLMURAMIC ACID KINASE"/>
    <property type="match status" value="1"/>
</dbReference>
<comment type="function">
    <text evidence="1">Catalyzes the specific phosphorylation of 1,6-anhydro-N-acetylmuramic acid (anhMurNAc) with the simultaneous cleavage of the 1,6-anhydro ring, generating MurNAc-6-P. Is required for the utilization of anhMurNAc either imported from the medium or derived from its own cell wall murein, and thus plays a role in cell wall recycling.</text>
</comment>
<dbReference type="GO" id="GO:0009254">
    <property type="term" value="P:peptidoglycan turnover"/>
    <property type="evidence" value="ECO:0007669"/>
    <property type="project" value="UniProtKB-UniRule"/>
</dbReference>
<dbReference type="GO" id="GO:0097175">
    <property type="term" value="P:1,6-anhydro-N-acetyl-beta-muramic acid catabolic process"/>
    <property type="evidence" value="ECO:0007669"/>
    <property type="project" value="UniProtKB-UniRule"/>
</dbReference>
<dbReference type="Pfam" id="PF03702">
    <property type="entry name" value="AnmK"/>
    <property type="match status" value="1"/>
</dbReference>
<dbReference type="Proteomes" id="UP000322362">
    <property type="component" value="Unassembled WGS sequence"/>
</dbReference>
<keyword evidence="1" id="KW-0808">Transferase</keyword>
<dbReference type="RefSeq" id="WP_148918022.1">
    <property type="nucleotide sequence ID" value="NZ_VTAV01000002.1"/>
</dbReference>
<dbReference type="GO" id="GO:0016773">
    <property type="term" value="F:phosphotransferase activity, alcohol group as acceptor"/>
    <property type="evidence" value="ECO:0007669"/>
    <property type="project" value="UniProtKB-UniRule"/>
</dbReference>
<name>A0A5D4HEM2_9SPHI</name>
<dbReference type="EMBL" id="VTAV01000002">
    <property type="protein sequence ID" value="TYR37280.1"/>
    <property type="molecule type" value="Genomic_DNA"/>
</dbReference>
<evidence type="ECO:0000256" key="1">
    <source>
        <dbReference type="HAMAP-Rule" id="MF_01270"/>
    </source>
</evidence>
<protein>
    <recommendedName>
        <fullName evidence="1">Anhydro-N-acetylmuramic acid kinase</fullName>
        <ecNumber evidence="1">2.7.1.170</ecNumber>
    </recommendedName>
    <alternativeName>
        <fullName evidence="1">AnhMurNAc kinase</fullName>
    </alternativeName>
</protein>
<dbReference type="GO" id="GO:0006040">
    <property type="term" value="P:amino sugar metabolic process"/>
    <property type="evidence" value="ECO:0007669"/>
    <property type="project" value="InterPro"/>
</dbReference>
<dbReference type="InterPro" id="IPR005338">
    <property type="entry name" value="Anhydro_N_Ac-Mur_kinase"/>
</dbReference>
<dbReference type="Gene3D" id="3.30.420.40">
    <property type="match status" value="2"/>
</dbReference>
<comment type="pathway">
    <text evidence="1">Cell wall biogenesis; peptidoglycan recycling.</text>
</comment>